<sequence>MWLYLRNILVPEPVHSTNANASPDLKRTSPMGVAARVFMLSSALAATLGAPVESRAVSKPPGQASVPGPNQPAVQRPLPGTQSPTPDGTNRLPASDGPVTSVMQMAFDGLHNLSFLRDDLHSRPTLVLSLDEPVLMKMCRLSPSVCVPLAPSAGAHEWTGRVAVGTGKTGSLADTSGSRAADVAHPTTLSGVAPLEMPPAQTNTYAGEIKGGLHAAWTPVGLPADLVVQLSRIFAGRLDATQPAQAGDYYRIAYEPVDGKPASAAGVRITAVELRLAGQTHRAVWFVAPGRVAGDYYSFDGQRLTAEPFAMPLNFVRVSSPFGYRIHPVTGQRLLHTGVDLTAAPGTPVVAASAGTVQFVGYDSGYGNHVVLRHTQGYTSYYAHLSAFAKGLRAGMQVSQGQSLGAVGETGVATGPHLHFEVRLNNQPTDPLKLTSRSSAVPLAGRQRAAFDQLASVALAGLPAMPGDVRTAANTPFPVR</sequence>
<evidence type="ECO:0000313" key="5">
    <source>
        <dbReference type="Proteomes" id="UP000184693"/>
    </source>
</evidence>
<evidence type="ECO:0000259" key="3">
    <source>
        <dbReference type="Pfam" id="PF01551"/>
    </source>
</evidence>
<dbReference type="GO" id="GO:0004222">
    <property type="term" value="F:metalloendopeptidase activity"/>
    <property type="evidence" value="ECO:0007669"/>
    <property type="project" value="TreeGrafter"/>
</dbReference>
<dbReference type="Gene3D" id="2.70.70.10">
    <property type="entry name" value="Glucose Permease (Domain IIA)"/>
    <property type="match status" value="1"/>
</dbReference>
<evidence type="ECO:0000313" key="4">
    <source>
        <dbReference type="EMBL" id="SIO56891.1"/>
    </source>
</evidence>
<gene>
    <name evidence="4" type="ORF">SAMN05444168_7417</name>
</gene>
<dbReference type="Proteomes" id="UP000184693">
    <property type="component" value="Unassembled WGS sequence"/>
</dbReference>
<dbReference type="RefSeq" id="WP_083611757.1">
    <property type="nucleotide sequence ID" value="NZ_FSRM01000002.1"/>
</dbReference>
<proteinExistence type="predicted"/>
<feature type="domain" description="M23ase beta-sheet core" evidence="3">
    <location>
        <begin position="336"/>
        <end position="431"/>
    </location>
</feature>
<dbReference type="PANTHER" id="PTHR21666">
    <property type="entry name" value="PEPTIDASE-RELATED"/>
    <property type="match status" value="1"/>
</dbReference>
<dbReference type="InterPro" id="IPR050570">
    <property type="entry name" value="Cell_wall_metabolism_enzyme"/>
</dbReference>
<dbReference type="SUPFAM" id="SSF51261">
    <property type="entry name" value="Duplicated hybrid motif"/>
    <property type="match status" value="1"/>
</dbReference>
<organism evidence="4 5">
    <name type="scientific">Paraburkholderia phenazinium</name>
    <dbReference type="NCBI Taxonomy" id="60549"/>
    <lineage>
        <taxon>Bacteria</taxon>
        <taxon>Pseudomonadati</taxon>
        <taxon>Pseudomonadota</taxon>
        <taxon>Betaproteobacteria</taxon>
        <taxon>Burkholderiales</taxon>
        <taxon>Burkholderiaceae</taxon>
        <taxon>Paraburkholderia</taxon>
    </lineage>
</organism>
<dbReference type="AlphaFoldDB" id="A0A1N6KK13"/>
<keyword evidence="1" id="KW-0732">Signal</keyword>
<protein>
    <submittedName>
        <fullName evidence="4">Murein DD-endopeptidase MepM and murein hydrolase activator NlpD, contain LysM domain</fullName>
    </submittedName>
</protein>
<evidence type="ECO:0000256" key="1">
    <source>
        <dbReference type="ARBA" id="ARBA00022729"/>
    </source>
</evidence>
<accession>A0A1N6KK13</accession>
<dbReference type="InterPro" id="IPR016047">
    <property type="entry name" value="M23ase_b-sheet_dom"/>
</dbReference>
<name>A0A1N6KK13_9BURK</name>
<evidence type="ECO:0000256" key="2">
    <source>
        <dbReference type="SAM" id="MobiDB-lite"/>
    </source>
</evidence>
<reference evidence="4 5" key="1">
    <citation type="submission" date="2016-11" db="EMBL/GenBank/DDBJ databases">
        <authorList>
            <person name="Jaros S."/>
            <person name="Januszkiewicz K."/>
            <person name="Wedrychowicz H."/>
        </authorList>
    </citation>
    <scope>NUCLEOTIDE SEQUENCE [LARGE SCALE GENOMIC DNA]</scope>
    <source>
        <strain evidence="4 5">GAS86</strain>
    </source>
</reference>
<dbReference type="Pfam" id="PF01551">
    <property type="entry name" value="Peptidase_M23"/>
    <property type="match status" value="1"/>
</dbReference>
<dbReference type="CDD" id="cd12797">
    <property type="entry name" value="M23_peptidase"/>
    <property type="match status" value="1"/>
</dbReference>
<dbReference type="InterPro" id="IPR011055">
    <property type="entry name" value="Dup_hybrid_motif"/>
</dbReference>
<dbReference type="Gene3D" id="3.10.450.350">
    <property type="match status" value="1"/>
</dbReference>
<dbReference type="EMBL" id="FSRM01000002">
    <property type="protein sequence ID" value="SIO56891.1"/>
    <property type="molecule type" value="Genomic_DNA"/>
</dbReference>
<feature type="region of interest" description="Disordered" evidence="2">
    <location>
        <begin position="55"/>
        <end position="97"/>
    </location>
</feature>
<keyword evidence="4" id="KW-0378">Hydrolase</keyword>
<dbReference type="PANTHER" id="PTHR21666:SF289">
    <property type="entry name" value="L-ALA--D-GLU ENDOPEPTIDASE"/>
    <property type="match status" value="1"/>
</dbReference>